<dbReference type="Proteomes" id="UP000270743">
    <property type="component" value="Unassembled WGS sequence"/>
</dbReference>
<evidence type="ECO:0000313" key="1">
    <source>
        <dbReference type="EMBL" id="VDS09073.1"/>
    </source>
</evidence>
<keyword evidence="2" id="KW-1185">Reference proteome</keyword>
<organism evidence="1 2">
    <name type="scientific">Paracoccus haematequi</name>
    <dbReference type="NCBI Taxonomy" id="2491866"/>
    <lineage>
        <taxon>Bacteria</taxon>
        <taxon>Pseudomonadati</taxon>
        <taxon>Pseudomonadota</taxon>
        <taxon>Alphaproteobacteria</taxon>
        <taxon>Rhodobacterales</taxon>
        <taxon>Paracoccaceae</taxon>
        <taxon>Paracoccus</taxon>
    </lineage>
</organism>
<name>A0A3S4CZF4_9RHOB</name>
<evidence type="ECO:0008006" key="3">
    <source>
        <dbReference type="Google" id="ProtNLM"/>
    </source>
</evidence>
<sequence>MPTPPAEHRYPCEQCGASLRFQPGQQVLVCDWCGHRQAIGDGPARAPARQTRGGAEGEDAILADPETGRALQWDAGHKAPELAEIPLEQGLRLDAGSDLAATVRLLSCPNCGAQIEVGDSSHAGACPFCATPVVTDTGTSRKIKPQGVLPFRLAEDQAHRAMQDWLGGLWFAPSGLTAYARRGRRMRGVYSPFWTFDARTRSSYAGQRGDYYYETVYVTQQVNGRSQQVARQVRRTRWRPAQGRVARDFNDVVVLASASLPRKFSDGLAPWDLSHLRPYRPDYLAGLEAEAYTIPLYDGHKTARAEMAGVILNDARRAIGGDEQRVDHISTDYADETFKHILLPVWTAAYRYNGKSYRFVVNGQSGRVVGERPWSVWKITAAAITALVALAAFLYLAEAGGYIDLGGVLERSGDVVRIY</sequence>
<protein>
    <recommendedName>
        <fullName evidence="3">Zinc ribbon domain-containing protein</fullName>
    </recommendedName>
</protein>
<proteinExistence type="predicted"/>
<evidence type="ECO:0000313" key="2">
    <source>
        <dbReference type="Proteomes" id="UP000270743"/>
    </source>
</evidence>
<dbReference type="OrthoDB" id="3182597at2"/>
<dbReference type="RefSeq" id="WP_126154731.1">
    <property type="nucleotide sequence ID" value="NZ_UZWE01000031.1"/>
</dbReference>
<accession>A0A3S4CZF4</accession>
<dbReference type="PANTHER" id="PTHR37826">
    <property type="entry name" value="FLOTILLIN BAND_7_5 DOMAIN PROTEIN"/>
    <property type="match status" value="1"/>
</dbReference>
<gene>
    <name evidence="1" type="ORF">PARHAE_02262</name>
</gene>
<dbReference type="EMBL" id="UZWE01000031">
    <property type="protein sequence ID" value="VDS09073.1"/>
    <property type="molecule type" value="Genomic_DNA"/>
</dbReference>
<reference evidence="1 2" key="1">
    <citation type="submission" date="2018-12" db="EMBL/GenBank/DDBJ databases">
        <authorList>
            <person name="Criscuolo A."/>
        </authorList>
    </citation>
    <scope>NUCLEOTIDE SEQUENCE [LARGE SCALE GENOMIC DNA]</scope>
    <source>
        <strain evidence="1">ACIP1116241</strain>
    </source>
</reference>
<dbReference type="AlphaFoldDB" id="A0A3S4CZF4"/>
<dbReference type="PANTHER" id="PTHR37826:SF3">
    <property type="entry name" value="J DOMAIN-CONTAINING PROTEIN"/>
    <property type="match status" value="1"/>
</dbReference>